<comment type="subcellular location">
    <subcellularLocation>
        <location evidence="1">Membrane</location>
        <topology evidence="1">Multi-pass membrane protein</topology>
    </subcellularLocation>
</comment>
<dbReference type="SUPFAM" id="SSF52540">
    <property type="entry name" value="P-loop containing nucleoside triphosphate hydrolases"/>
    <property type="match status" value="2"/>
</dbReference>
<dbReference type="Pfam" id="PF00005">
    <property type="entry name" value="ABC_tran"/>
    <property type="match status" value="2"/>
</dbReference>
<dbReference type="PROSITE" id="PS50893">
    <property type="entry name" value="ABC_TRANSPORTER_2"/>
    <property type="match status" value="2"/>
</dbReference>
<dbReference type="InterPro" id="IPR010929">
    <property type="entry name" value="PDR_CDR_ABC"/>
</dbReference>
<feature type="region of interest" description="Disordered" evidence="8">
    <location>
        <begin position="722"/>
        <end position="749"/>
    </location>
</feature>
<dbReference type="CDD" id="cd03233">
    <property type="entry name" value="ABCG_PDR_domain1"/>
    <property type="match status" value="1"/>
</dbReference>
<feature type="transmembrane region" description="Helical" evidence="9">
    <location>
        <begin position="1227"/>
        <end position="1249"/>
    </location>
</feature>
<keyword evidence="5" id="KW-0067">ATP-binding</keyword>
<dbReference type="InterPro" id="IPR034001">
    <property type="entry name" value="ABCG_PDR_1"/>
</dbReference>
<name>K5V277_PHACS</name>
<feature type="transmembrane region" description="Helical" evidence="9">
    <location>
        <begin position="502"/>
        <end position="528"/>
    </location>
</feature>
<keyword evidence="4" id="KW-0547">Nucleotide-binding</keyword>
<reference evidence="11 12" key="1">
    <citation type="journal article" date="2012" name="BMC Genomics">
        <title>Comparative genomics of the white-rot fungi, Phanerochaete carnosa and P. chrysosporium, to elucidate the genetic basis of the distinct wood types they colonize.</title>
        <authorList>
            <person name="Suzuki H."/>
            <person name="MacDonald J."/>
            <person name="Syed K."/>
            <person name="Salamov A."/>
            <person name="Hori C."/>
            <person name="Aerts A."/>
            <person name="Henrissat B."/>
            <person name="Wiebenga A."/>
            <person name="vanKuyk P.A."/>
            <person name="Barry K."/>
            <person name="Lindquist E."/>
            <person name="LaButti K."/>
            <person name="Lapidus A."/>
            <person name="Lucas S."/>
            <person name="Coutinho P."/>
            <person name="Gong Y."/>
            <person name="Samejima M."/>
            <person name="Mahadevan R."/>
            <person name="Abou-Zaid M."/>
            <person name="de Vries R.P."/>
            <person name="Igarashi K."/>
            <person name="Yadav J.S."/>
            <person name="Grigoriev I.V."/>
            <person name="Master E.R."/>
        </authorList>
    </citation>
    <scope>NUCLEOTIDE SEQUENCE [LARGE SCALE GENOMIC DNA]</scope>
    <source>
        <strain evidence="11 12">HHB-10118-sp</strain>
    </source>
</reference>
<dbReference type="RefSeq" id="XP_007394473.1">
    <property type="nucleotide sequence ID" value="XM_007394411.1"/>
</dbReference>
<dbReference type="GO" id="GO:0016020">
    <property type="term" value="C:membrane"/>
    <property type="evidence" value="ECO:0007669"/>
    <property type="project" value="UniProtKB-SubCell"/>
</dbReference>
<evidence type="ECO:0000256" key="6">
    <source>
        <dbReference type="ARBA" id="ARBA00022989"/>
    </source>
</evidence>
<accession>K5V277</accession>
<dbReference type="Pfam" id="PF14510">
    <property type="entry name" value="ABC_trans_N"/>
    <property type="match status" value="1"/>
</dbReference>
<dbReference type="Proteomes" id="UP000008370">
    <property type="component" value="Unassembled WGS sequence"/>
</dbReference>
<gene>
    <name evidence="11" type="ORF">PHACADRAFT_160137</name>
</gene>
<keyword evidence="7 9" id="KW-0472">Membrane</keyword>
<dbReference type="Gene3D" id="3.40.50.300">
    <property type="entry name" value="P-loop containing nucleotide triphosphate hydrolases"/>
    <property type="match status" value="2"/>
</dbReference>
<feature type="transmembrane region" description="Helical" evidence="9">
    <location>
        <begin position="1186"/>
        <end position="1215"/>
    </location>
</feature>
<feature type="compositionally biased region" description="Polar residues" evidence="8">
    <location>
        <begin position="734"/>
        <end position="744"/>
    </location>
</feature>
<dbReference type="STRING" id="650164.K5V277"/>
<dbReference type="InParanoid" id="K5V277"/>
<dbReference type="GO" id="GO:0016887">
    <property type="term" value="F:ATP hydrolysis activity"/>
    <property type="evidence" value="ECO:0007669"/>
    <property type="project" value="InterPro"/>
</dbReference>
<feature type="transmembrane region" description="Helical" evidence="9">
    <location>
        <begin position="1112"/>
        <end position="1133"/>
    </location>
</feature>
<feature type="transmembrane region" description="Helical" evidence="9">
    <location>
        <begin position="1379"/>
        <end position="1400"/>
    </location>
</feature>
<feature type="transmembrane region" description="Helical" evidence="9">
    <location>
        <begin position="674"/>
        <end position="696"/>
    </location>
</feature>
<keyword evidence="3 9" id="KW-0812">Transmembrane</keyword>
<feature type="transmembrane region" description="Helical" evidence="9">
    <location>
        <begin position="567"/>
        <end position="587"/>
    </location>
</feature>
<dbReference type="FunCoup" id="K5V277">
    <property type="interactions" value="97"/>
</dbReference>
<dbReference type="InterPro" id="IPR034003">
    <property type="entry name" value="ABCG_PDR_2"/>
</dbReference>
<dbReference type="InterPro" id="IPR027417">
    <property type="entry name" value="P-loop_NTPase"/>
</dbReference>
<dbReference type="SMART" id="SM00382">
    <property type="entry name" value="AAA"/>
    <property type="match status" value="2"/>
</dbReference>
<dbReference type="InterPro" id="IPR029481">
    <property type="entry name" value="ABC_trans_N"/>
</dbReference>
<feature type="transmembrane region" description="Helical" evidence="9">
    <location>
        <begin position="425"/>
        <end position="449"/>
    </location>
</feature>
<evidence type="ECO:0000259" key="10">
    <source>
        <dbReference type="PROSITE" id="PS50893"/>
    </source>
</evidence>
<dbReference type="Pfam" id="PF01061">
    <property type="entry name" value="ABC2_membrane"/>
    <property type="match status" value="2"/>
</dbReference>
<evidence type="ECO:0000256" key="7">
    <source>
        <dbReference type="ARBA" id="ARBA00023136"/>
    </source>
</evidence>
<dbReference type="GO" id="GO:0140359">
    <property type="term" value="F:ABC-type transporter activity"/>
    <property type="evidence" value="ECO:0007669"/>
    <property type="project" value="InterPro"/>
</dbReference>
<feature type="transmembrane region" description="Helical" evidence="9">
    <location>
        <begin position="534"/>
        <end position="555"/>
    </location>
</feature>
<feature type="domain" description="ABC transporter" evidence="10">
    <location>
        <begin position="66"/>
        <end position="316"/>
    </location>
</feature>
<organism evidence="11 12">
    <name type="scientific">Phanerochaete carnosa (strain HHB-10118-sp)</name>
    <name type="common">White-rot fungus</name>
    <name type="synonym">Peniophora carnosa</name>
    <dbReference type="NCBI Taxonomy" id="650164"/>
    <lineage>
        <taxon>Eukaryota</taxon>
        <taxon>Fungi</taxon>
        <taxon>Dikarya</taxon>
        <taxon>Basidiomycota</taxon>
        <taxon>Agaricomycotina</taxon>
        <taxon>Agaricomycetes</taxon>
        <taxon>Polyporales</taxon>
        <taxon>Phanerochaetaceae</taxon>
        <taxon>Phanerochaete</taxon>
    </lineage>
</organism>
<evidence type="ECO:0000256" key="2">
    <source>
        <dbReference type="ARBA" id="ARBA00022448"/>
    </source>
</evidence>
<dbReference type="PANTHER" id="PTHR19241">
    <property type="entry name" value="ATP-BINDING CASSETTE TRANSPORTER"/>
    <property type="match status" value="1"/>
</dbReference>
<dbReference type="Pfam" id="PF06422">
    <property type="entry name" value="PDR_CDR"/>
    <property type="match status" value="2"/>
</dbReference>
<dbReference type="CDD" id="cd03232">
    <property type="entry name" value="ABCG_PDR_domain2"/>
    <property type="match status" value="1"/>
</dbReference>
<dbReference type="PROSITE" id="PS00211">
    <property type="entry name" value="ABC_TRANSPORTER_1"/>
    <property type="match status" value="1"/>
</dbReference>
<feature type="transmembrane region" description="Helical" evidence="9">
    <location>
        <begin position="1256"/>
        <end position="1275"/>
    </location>
</feature>
<proteinExistence type="predicted"/>
<dbReference type="EMBL" id="JH930471">
    <property type="protein sequence ID" value="EKM56631.1"/>
    <property type="molecule type" value="Genomic_DNA"/>
</dbReference>
<keyword evidence="2" id="KW-0813">Transport</keyword>
<dbReference type="GO" id="GO:0005524">
    <property type="term" value="F:ATP binding"/>
    <property type="evidence" value="ECO:0007669"/>
    <property type="project" value="UniProtKB-KW"/>
</dbReference>
<dbReference type="GeneID" id="18909152"/>
<dbReference type="OrthoDB" id="245989at2759"/>
<dbReference type="KEGG" id="pco:PHACADRAFT_160137"/>
<dbReference type="InterPro" id="IPR003439">
    <property type="entry name" value="ABC_transporter-like_ATP-bd"/>
</dbReference>
<feature type="domain" description="ABC transporter" evidence="10">
    <location>
        <begin position="780"/>
        <end position="1020"/>
    </location>
</feature>
<evidence type="ECO:0000256" key="5">
    <source>
        <dbReference type="ARBA" id="ARBA00022840"/>
    </source>
</evidence>
<dbReference type="InterPro" id="IPR017871">
    <property type="entry name" value="ABC_transporter-like_CS"/>
</dbReference>
<evidence type="ECO:0000256" key="8">
    <source>
        <dbReference type="SAM" id="MobiDB-lite"/>
    </source>
</evidence>
<keyword evidence="6 9" id="KW-1133">Transmembrane helix</keyword>
<evidence type="ECO:0000256" key="9">
    <source>
        <dbReference type="SAM" id="Phobius"/>
    </source>
</evidence>
<evidence type="ECO:0000313" key="12">
    <source>
        <dbReference type="Proteomes" id="UP000008370"/>
    </source>
</evidence>
<feature type="transmembrane region" description="Helical" evidence="9">
    <location>
        <begin position="461"/>
        <end position="481"/>
    </location>
</feature>
<evidence type="ECO:0000313" key="11">
    <source>
        <dbReference type="EMBL" id="EKM56631.1"/>
    </source>
</evidence>
<dbReference type="HOGENOM" id="CLU_000604_35_0_1"/>
<dbReference type="FunFam" id="3.40.50.300:FF:000054">
    <property type="entry name" value="ABC multidrug transporter atrF"/>
    <property type="match status" value="1"/>
</dbReference>
<dbReference type="InterPro" id="IPR003593">
    <property type="entry name" value="AAA+_ATPase"/>
</dbReference>
<sequence>MIPGLEVGDGPFDLERFLRAVMKQLDEAEIIKTRELGVLFQDLRVLGTGPSVSYQPTVGAVFDIRARLQAIREKRHPTTRELLAGFEGVVRPGEMLLVLGRPGAGCSTLLKVLANQRSGYHDIQGAVHYDALSPEDLDKHFRGDVQYCPEEDIHFPTLTVEQTLKFAATTRTPHTRLGSRSREEYECLMVDVLTTVFGLRHVKDTKVGDAYTRGISGGQRKRVSLSETLATRSLLNCWDNSTRGLDASTALEFIQALRIATDVTRQATIVSIYQAGESLYELFDKVCVIYEGKMAYFGPANRARQYFIDLGYEPANRQTTADFLVAVTDPNGRIPRAGVTNRPRTAFEFAEAFKRSAVCELNRKDMLEYQANFVGNPTRESKYRESAYMEHAKHTSKKSPYLISIPMQARALMRRRAQILKGDILTLRLTMILFVVQALIQGSIFYNLADSTSAFYSRGGVLFFSILFSALTCMAEIPALFARRAIVLRQFNAAMYHPFVEAMALTLVDIPITFITLTFFCVILYFLVDLQRTAGQFFIFFLFVFIVTITMKAWFRTLTAMFNDPAPAQTLAGLSILILTLYTGYTIPQPSMIGALKWITYINPMHYGFEGLIVNEFHTLNAQCATLIPSGPGYDGNVSLANQVCTILGSQPGQTTVDGSVYAQLNYDYQFSHLWRNFGIICAYGVAFVVAFCTLTELNTRTADQRTITWFKRGAKIDTVREAQAQAGDEEKGTAQSASSTSEGTAGHGEIEEHAMDADAEKTHMKVEPSLGAPNMTDLFSWQHLEYTVTMPDGTERKLLDDVSGFVAPGKLTALMGESGAGKTTLLNTLAERQDTGVVRGDRLVNGQPLPRDFQAQTGYCQQLDTHLETSTVREALLFSAKLRQPPSVPLKEKEEYVEKCLEMCGLEAYADAVVGTLNVEFKKRTTIAVELVAKPRLLLFLDEPTSGLDSQSAWAIVAFLRELADKAGQAILCTIHQPSAELFQVFDKLLLLKVGGKTVYFGDLGYNSTTLIEYLERNGARKCHPEENPAEYILQVIGAGAAATEDRDWHQVWTDSPEASWLQQELNAIHDEGRKRPAVETTIHSEFATGWLYQVATLIHRDCLAHWRNPTFVMSKIMLNIIAGLLVGFTFFKSKDSLQGTQDKLFACFIATVLSTPLAQQLHVPFIAMRDVYEIRERPSRMYSWTALITSQILSEVPWNMLASSIFFCCWYWTVGFPTEATRSGYVYLALGIIFPWYYTTIAQAVAAMSPTPQIAALLFSFLFSFVLVFNGVLQPFSYLGWWKWMYHLSPYSYFIEGLLGSTIGHSEINCAEVEFVQLKPPSGFNCSAYLDSFISIAGGYLADPGATSSCAYCPYRSSDQYLESRFNIKYSHRWRNIGIVVAFIAFNIAATYIFTYIFRIRAGGLPRPLKRFIDSRRTHTK</sequence>
<feature type="transmembrane region" description="Helical" evidence="9">
    <location>
        <begin position="1145"/>
        <end position="1165"/>
    </location>
</feature>
<evidence type="ECO:0000256" key="3">
    <source>
        <dbReference type="ARBA" id="ARBA00022692"/>
    </source>
</evidence>
<keyword evidence="12" id="KW-1185">Reference proteome</keyword>
<protein>
    <recommendedName>
        <fullName evidence="10">ABC transporter domain-containing protein</fullName>
    </recommendedName>
</protein>
<evidence type="ECO:0000256" key="1">
    <source>
        <dbReference type="ARBA" id="ARBA00004141"/>
    </source>
</evidence>
<evidence type="ECO:0000256" key="4">
    <source>
        <dbReference type="ARBA" id="ARBA00022741"/>
    </source>
</evidence>
<dbReference type="InterPro" id="IPR013525">
    <property type="entry name" value="ABC2_TM"/>
</dbReference>